<dbReference type="EC" id="2.1.1.164" evidence="3"/>
<reference evidence="3 4" key="1">
    <citation type="submission" date="2021-05" db="EMBL/GenBank/DDBJ databases">
        <title>Complete genome of Nocardioides aquaticus KCTC 9944T isolated from meromictic and hypersaline Ekho Lake, Antarctica.</title>
        <authorList>
            <person name="Hwang K."/>
            <person name="Kim K.M."/>
            <person name="Choe H."/>
        </authorList>
    </citation>
    <scope>NUCLEOTIDE SEQUENCE [LARGE SCALE GENOMIC DNA]</scope>
    <source>
        <strain evidence="3 4">KCTC 9944</strain>
    </source>
</reference>
<dbReference type="PANTHER" id="PTHR43861:SF5">
    <property type="entry name" value="BLL5978 PROTEIN"/>
    <property type="match status" value="1"/>
</dbReference>
<dbReference type="PANTHER" id="PTHR43861">
    <property type="entry name" value="TRANS-ACONITATE 2-METHYLTRANSFERASE-RELATED"/>
    <property type="match status" value="1"/>
</dbReference>
<feature type="domain" description="Methyltransferase" evidence="2">
    <location>
        <begin position="57"/>
        <end position="150"/>
    </location>
</feature>
<name>A0ABX8EDV5_9ACTN</name>
<organism evidence="3 4">
    <name type="scientific">Nocardioides aquaticus</name>
    <dbReference type="NCBI Taxonomy" id="160826"/>
    <lineage>
        <taxon>Bacteria</taxon>
        <taxon>Bacillati</taxon>
        <taxon>Actinomycetota</taxon>
        <taxon>Actinomycetes</taxon>
        <taxon>Propionibacteriales</taxon>
        <taxon>Nocardioidaceae</taxon>
        <taxon>Nocardioides</taxon>
    </lineage>
</organism>
<dbReference type="EMBL" id="CP075371">
    <property type="protein sequence ID" value="QVT78262.1"/>
    <property type="molecule type" value="Genomic_DNA"/>
</dbReference>
<dbReference type="GO" id="GO:0032259">
    <property type="term" value="P:methylation"/>
    <property type="evidence" value="ECO:0007669"/>
    <property type="project" value="UniProtKB-KW"/>
</dbReference>
<evidence type="ECO:0000313" key="3">
    <source>
        <dbReference type="EMBL" id="QVT78262.1"/>
    </source>
</evidence>
<sequence length="221" mass="24156">MSDAQPTDPPDDAEMRRLFFESPAWDERYAATDRIWSGRVNPVLATEAASLTPGRALDVGSGEGGDAIWLATQGWEVVGLEFSRVARERAAQHATDAGVADRTTWRDADVRTWEPGEERWDLVTSHFFHQPDQRLPDVARRLAGAVAPGGTLLVVGHHPADLGTGARHGDPTWLFTAEELVPALDQDAFELEAVEARTRTGAHPDGGTADFTDAVLRARRR</sequence>
<keyword evidence="4" id="KW-1185">Reference proteome</keyword>
<dbReference type="Gene3D" id="3.40.50.150">
    <property type="entry name" value="Vaccinia Virus protein VP39"/>
    <property type="match status" value="1"/>
</dbReference>
<dbReference type="Pfam" id="PF13649">
    <property type="entry name" value="Methyltransf_25"/>
    <property type="match status" value="1"/>
</dbReference>
<dbReference type="GO" id="GO:0102082">
    <property type="term" value="F:demethylrebeccamycin--D-glucose O-methyltransferase activity"/>
    <property type="evidence" value="ECO:0007669"/>
    <property type="project" value="UniProtKB-EC"/>
</dbReference>
<protein>
    <submittedName>
        <fullName evidence="3">Demethylrebeccamycin-D-glucose O-methyltransferase</fullName>
        <ecNumber evidence="3">2.1.1.164</ecNumber>
    </submittedName>
</protein>
<evidence type="ECO:0000313" key="4">
    <source>
        <dbReference type="Proteomes" id="UP000679307"/>
    </source>
</evidence>
<accession>A0ABX8EDV5</accession>
<dbReference type="Proteomes" id="UP000679307">
    <property type="component" value="Chromosome"/>
</dbReference>
<dbReference type="InterPro" id="IPR041698">
    <property type="entry name" value="Methyltransf_25"/>
</dbReference>
<gene>
    <name evidence="3" type="primary">rebM_1</name>
    <name evidence="3" type="ORF">ENKNEFLB_00635</name>
</gene>
<keyword evidence="3" id="KW-0489">Methyltransferase</keyword>
<evidence type="ECO:0000259" key="2">
    <source>
        <dbReference type="Pfam" id="PF13649"/>
    </source>
</evidence>
<dbReference type="SUPFAM" id="SSF53335">
    <property type="entry name" value="S-adenosyl-L-methionine-dependent methyltransferases"/>
    <property type="match status" value="1"/>
</dbReference>
<keyword evidence="1 3" id="KW-0808">Transferase</keyword>
<dbReference type="RefSeq" id="WP_214057868.1">
    <property type="nucleotide sequence ID" value="NZ_BAAAHS010000093.1"/>
</dbReference>
<evidence type="ECO:0000256" key="1">
    <source>
        <dbReference type="ARBA" id="ARBA00022679"/>
    </source>
</evidence>
<proteinExistence type="predicted"/>
<dbReference type="CDD" id="cd02440">
    <property type="entry name" value="AdoMet_MTases"/>
    <property type="match status" value="1"/>
</dbReference>
<dbReference type="InterPro" id="IPR029063">
    <property type="entry name" value="SAM-dependent_MTases_sf"/>
</dbReference>